<organism evidence="1">
    <name type="scientific">Clostridium botulinum</name>
    <dbReference type="NCBI Taxonomy" id="1491"/>
    <lineage>
        <taxon>Bacteria</taxon>
        <taxon>Bacillati</taxon>
        <taxon>Bacillota</taxon>
        <taxon>Clostridia</taxon>
        <taxon>Eubacteriales</taxon>
        <taxon>Clostridiaceae</taxon>
        <taxon>Clostridium</taxon>
    </lineage>
</organism>
<name>A0A077K2L3_CLOBO</name>
<dbReference type="EMBL" id="AB855771">
    <property type="protein sequence ID" value="BAP25554.1"/>
    <property type="molecule type" value="Genomic_DNA"/>
</dbReference>
<reference evidence="1" key="1">
    <citation type="submission" date="2013-09" db="EMBL/GenBank/DDBJ databases">
        <title>Analysis of type B2 neurotoxin-encoding plasmid in Clostridium botulinum.</title>
        <authorList>
            <person name="Hosomi K."/>
            <person name="Sakaguchi Y."/>
            <person name="Gotoh K."/>
            <person name="Nakamura K."/>
            <person name="Kohda T."/>
            <person name="Mukamoto M."/>
            <person name="Iida T."/>
            <person name="Kozaki S."/>
        </authorList>
    </citation>
    <scope>NUCLEOTIDE SEQUENCE</scope>
    <source>
        <strain evidence="1">111</strain>
        <plasmid evidence="1">pCB111</plasmid>
    </source>
</reference>
<sequence>MSNMSYCRFQNTVEDLEECLNVLTNREELSIRENNAAKRMLKNIAEWVRSECIIDGDGEIDYEEIELIINQCKEK</sequence>
<protein>
    <submittedName>
        <fullName evidence="1">Uncharacterized protein</fullName>
    </submittedName>
</protein>
<dbReference type="RefSeq" id="WP_032072308.1">
    <property type="nucleotide sequence ID" value="NC_025146.1"/>
</dbReference>
<proteinExistence type="predicted"/>
<evidence type="ECO:0000313" key="1">
    <source>
        <dbReference type="EMBL" id="BAP25554.1"/>
    </source>
</evidence>
<dbReference type="AlphaFoldDB" id="A0A077K2L3"/>
<accession>A0A077K2L3</accession>
<keyword evidence="1" id="KW-0614">Plasmid</keyword>
<geneLocation type="plasmid" evidence="1">
    <name>pCB111</name>
</geneLocation>